<comment type="caution">
    <text evidence="9">The sequence shown here is derived from an EMBL/GenBank/DDBJ whole genome shotgun (WGS) entry which is preliminary data.</text>
</comment>
<accession>A0A0M0JHF1</accession>
<dbReference type="GO" id="GO:0022857">
    <property type="term" value="F:transmembrane transporter activity"/>
    <property type="evidence" value="ECO:0007669"/>
    <property type="project" value="InterPro"/>
</dbReference>
<protein>
    <submittedName>
        <fullName evidence="9">Short-chain dehydrogenase reductase sdr</fullName>
    </submittedName>
</protein>
<feature type="transmembrane region" description="Helical" evidence="8">
    <location>
        <begin position="638"/>
        <end position="661"/>
    </location>
</feature>
<evidence type="ECO:0000256" key="1">
    <source>
        <dbReference type="ARBA" id="ARBA00004141"/>
    </source>
</evidence>
<feature type="region of interest" description="Disordered" evidence="7">
    <location>
        <begin position="1"/>
        <end position="27"/>
    </location>
</feature>
<feature type="transmembrane region" description="Helical" evidence="8">
    <location>
        <begin position="264"/>
        <end position="285"/>
    </location>
</feature>
<proteinExistence type="inferred from homology"/>
<evidence type="ECO:0000313" key="10">
    <source>
        <dbReference type="Proteomes" id="UP000037460"/>
    </source>
</evidence>
<feature type="transmembrane region" description="Helical" evidence="8">
    <location>
        <begin position="42"/>
        <end position="62"/>
    </location>
</feature>
<dbReference type="InterPro" id="IPR002347">
    <property type="entry name" value="SDR_fam"/>
</dbReference>
<dbReference type="SUPFAM" id="SSF51735">
    <property type="entry name" value="NAD(P)-binding Rossmann-fold domains"/>
    <property type="match status" value="1"/>
</dbReference>
<keyword evidence="3 8" id="KW-0812">Transmembrane</keyword>
<keyword evidence="5 8" id="KW-0472">Membrane</keyword>
<gene>
    <name evidence="9" type="ORF">Ctob_011228</name>
</gene>
<dbReference type="GO" id="GO:0016020">
    <property type="term" value="C:membrane"/>
    <property type="evidence" value="ECO:0007669"/>
    <property type="project" value="UniProtKB-SubCell"/>
</dbReference>
<evidence type="ECO:0000256" key="7">
    <source>
        <dbReference type="SAM" id="MobiDB-lite"/>
    </source>
</evidence>
<comment type="similarity">
    <text evidence="2">Belongs to the CTL (choline transporter-like) family.</text>
</comment>
<feature type="compositionally biased region" description="Polar residues" evidence="7">
    <location>
        <begin position="1"/>
        <end position="13"/>
    </location>
</feature>
<dbReference type="Proteomes" id="UP000037460">
    <property type="component" value="Unassembled WGS sequence"/>
</dbReference>
<dbReference type="InterPro" id="IPR036291">
    <property type="entry name" value="NAD(P)-bd_dom_sf"/>
</dbReference>
<keyword evidence="4 8" id="KW-1133">Transmembrane helix</keyword>
<dbReference type="OrthoDB" id="420519at2759"/>
<keyword evidence="10" id="KW-1185">Reference proteome</keyword>
<dbReference type="PANTHER" id="PTHR12385">
    <property type="entry name" value="CHOLINE TRANSPORTER-LIKE (SLC FAMILY 44)"/>
    <property type="match status" value="1"/>
</dbReference>
<dbReference type="InterPro" id="IPR007603">
    <property type="entry name" value="Choline_transptr-like"/>
</dbReference>
<evidence type="ECO:0000256" key="3">
    <source>
        <dbReference type="ARBA" id="ARBA00022692"/>
    </source>
</evidence>
<dbReference type="EMBL" id="JWZX01002914">
    <property type="protein sequence ID" value="KOO25905.1"/>
    <property type="molecule type" value="Genomic_DNA"/>
</dbReference>
<feature type="transmembrane region" description="Helical" evidence="8">
    <location>
        <begin position="718"/>
        <end position="742"/>
    </location>
</feature>
<name>A0A0M0JHF1_9EUKA</name>
<evidence type="ECO:0000313" key="9">
    <source>
        <dbReference type="EMBL" id="KOO25905.1"/>
    </source>
</evidence>
<feature type="region of interest" description="Disordered" evidence="7">
    <location>
        <begin position="1000"/>
        <end position="1025"/>
    </location>
</feature>
<evidence type="ECO:0000256" key="4">
    <source>
        <dbReference type="ARBA" id="ARBA00022989"/>
    </source>
</evidence>
<feature type="transmembrane region" description="Helical" evidence="8">
    <location>
        <begin position="508"/>
        <end position="530"/>
    </location>
</feature>
<keyword evidence="6" id="KW-0325">Glycoprotein</keyword>
<evidence type="ECO:0000256" key="5">
    <source>
        <dbReference type="ARBA" id="ARBA00023136"/>
    </source>
</evidence>
<evidence type="ECO:0000256" key="8">
    <source>
        <dbReference type="SAM" id="Phobius"/>
    </source>
</evidence>
<dbReference type="Pfam" id="PF04515">
    <property type="entry name" value="Choline_transpo"/>
    <property type="match status" value="1"/>
</dbReference>
<sequence length="1293" mass="140223">MRTTPLKPSSSSVPAEPEFTTPYARAPTGPDDMKELRRCTDFFCFVLFGLTWMVLGAITYSYRQGPAALLHGKDYLGQRCGEGDFSDRPFVWYPRLAADALEQSELMQTPWEARFYGLCVNECPSPGSGPSTIVDYGHESAEGCALAKGAVWPVTISTFALLHRCVPLEQTSSTTLEFCVEPACTSVGRPCVSVEVASVLGVAPTDAGHVWQLEADDEEPLCLRAHSIHRVSTTTLPNAGATLEWLIDVAPLVQRVYTALCANALRVVAIGVGCASALNVAWLVLLYACSGVLVHAALLAVGFLLLLLTVLLFHRARVGARAGDLDLDLDELVNASAHLWNAALDARNPVSMLLNATAVGAVSGVAELAAEAGELAGETFGPDTPIGDAIGDVLNATQHALDDTFKPTTDALSTALTPAGEAVEGFLNASSHAWSDLSELTRGLLNASSHAWSDWVGGGDQPLLNTTQVDWALSQQPPLHARFNLTNLSVPYELSDALTIVPEEQARLFFQAGLAFMLTLLIYVLTLCLLRKHDERCVERVAVLTREATVALRHSSGLVLLALVVALGQLLLLGFCGLLLLALVADDSVKESVNESVKTESEAGGSPFEHLGDLGWEMPIWISGASSILTPTQTKLALGAYVAFTLLWSYACLGSLLALVISAAVYRSVFVDGCTGARCDERTAGRPSTKASLMSINDECAMDWPVVTQLLGVVRYHLGTAAFGSLVLTVVLPIQLLFGGLVQAMKEVKESSSLSQLIAGCVRCCLWCFEKSMEFVNGSAYVFVCSENLGFCASCARTHSLITAHPKQPMHAQHDASAELGVCLAVFVLALSTTRAFSHVYEHAVSTLALCALHDVQEHKGRFVSASVLEAFELHDGVHGKDKQPDVLNSLVTVVPSSSSAVLQRAASFDVSVNELNGLRNTRTLIEQLGKHAEVTPVILLLKAFLHQHRWQSTQQGGVGSYLLYAMVIQMAPRARMRKKRLKLAAAEVDEEVEALEPVQKTLERKRTPNRTPQNGLDGSDASTRRSNPFVLFRAAYRKANDKASFDEASIESGFSEVMEATGGTLDALFNNGAFSMRGAVEDVPTAALREIFETNFFGYHSLTVKAVAVMRKQGGRGHIIQHSSGFGLLAGAFNMCYCATKFALEAHSQSLRQELFGTDIKVVLLNTGLIKTAIREKSRAPYTKWIKPRVESSYFQNYHLRIIEPRLFGPYKKDPLEDEVAAVTRQVVKILETPEPWARYYVTPLIWLVAFLVRVLSSNMLERVLLWTGMTTGGHRVKDKAAARALFHPPDQ</sequence>
<reference evidence="10" key="1">
    <citation type="journal article" date="2015" name="PLoS Genet.">
        <title>Genome Sequence and Transcriptome Analyses of Chrysochromulina tobin: Metabolic Tools for Enhanced Algal Fitness in the Prominent Order Prymnesiales (Haptophyceae).</title>
        <authorList>
            <person name="Hovde B.T."/>
            <person name="Deodato C.R."/>
            <person name="Hunsperger H.M."/>
            <person name="Ryken S.A."/>
            <person name="Yost W."/>
            <person name="Jha R.K."/>
            <person name="Patterson J."/>
            <person name="Monnat R.J. Jr."/>
            <person name="Barlow S.B."/>
            <person name="Starkenburg S.R."/>
            <person name="Cattolico R.A."/>
        </authorList>
    </citation>
    <scope>NUCLEOTIDE SEQUENCE</scope>
    <source>
        <strain evidence="10">CCMP291</strain>
    </source>
</reference>
<organism evidence="9 10">
    <name type="scientific">Chrysochromulina tobinii</name>
    <dbReference type="NCBI Taxonomy" id="1460289"/>
    <lineage>
        <taxon>Eukaryota</taxon>
        <taxon>Haptista</taxon>
        <taxon>Haptophyta</taxon>
        <taxon>Prymnesiophyceae</taxon>
        <taxon>Prymnesiales</taxon>
        <taxon>Chrysochromulinaceae</taxon>
        <taxon>Chrysochromulina</taxon>
    </lineage>
</organism>
<feature type="transmembrane region" description="Helical" evidence="8">
    <location>
        <begin position="292"/>
        <end position="313"/>
    </location>
</feature>
<feature type="transmembrane region" description="Helical" evidence="8">
    <location>
        <begin position="558"/>
        <end position="585"/>
    </location>
</feature>
<evidence type="ECO:0000256" key="2">
    <source>
        <dbReference type="ARBA" id="ARBA00007168"/>
    </source>
</evidence>
<comment type="subcellular location">
    <subcellularLocation>
        <location evidence="1">Membrane</location>
        <topology evidence="1">Multi-pass membrane protein</topology>
    </subcellularLocation>
</comment>
<evidence type="ECO:0000256" key="6">
    <source>
        <dbReference type="ARBA" id="ARBA00023180"/>
    </source>
</evidence>
<dbReference type="Gene3D" id="1.10.1410.10">
    <property type="match status" value="1"/>
</dbReference>
<dbReference type="Gene3D" id="3.40.50.720">
    <property type="entry name" value="NAD(P)-binding Rossmann-like Domain"/>
    <property type="match status" value="1"/>
</dbReference>
<feature type="compositionally biased region" description="Polar residues" evidence="7">
    <location>
        <begin position="1010"/>
        <end position="1025"/>
    </location>
</feature>
<dbReference type="Pfam" id="PF00106">
    <property type="entry name" value="adh_short"/>
    <property type="match status" value="1"/>
</dbReference>
<dbReference type="PANTHER" id="PTHR12385:SF14">
    <property type="entry name" value="CHOLINE TRANSPORTER-LIKE 2"/>
    <property type="match status" value="1"/>
</dbReference>